<reference evidence="7 8" key="1">
    <citation type="submission" date="2017-12" db="EMBL/GenBank/DDBJ databases">
        <title>Sequencing, de novo assembly and annotation of complete genome of a new Thraustochytrid species, strain FCC1311.</title>
        <authorList>
            <person name="Sedici K."/>
            <person name="Godart F."/>
            <person name="Aiese Cigliano R."/>
            <person name="Sanseverino W."/>
            <person name="Barakat M."/>
            <person name="Ortet P."/>
            <person name="Marechal E."/>
            <person name="Cagnac O."/>
            <person name="Amato A."/>
        </authorList>
    </citation>
    <scope>NUCLEOTIDE SEQUENCE [LARGE SCALE GENOMIC DNA]</scope>
</reference>
<dbReference type="InterPro" id="IPR029068">
    <property type="entry name" value="Glyas_Bleomycin-R_OHBP_Dase"/>
</dbReference>
<feature type="domain" description="VOC" evidence="6">
    <location>
        <begin position="571"/>
        <end position="680"/>
    </location>
</feature>
<name>A0A2R5GBN7_9STRA</name>
<dbReference type="OrthoDB" id="439808at2759"/>
<feature type="region of interest" description="Disordered" evidence="4">
    <location>
        <begin position="113"/>
        <end position="152"/>
    </location>
</feature>
<accession>A0A2R5GBN7</accession>
<dbReference type="Pfam" id="PF00076">
    <property type="entry name" value="RRM_1"/>
    <property type="match status" value="2"/>
</dbReference>
<protein>
    <submittedName>
        <fullName evidence="7">RNA-binding protein Musashi-like 1</fullName>
    </submittedName>
</protein>
<keyword evidence="2 3" id="KW-0694">RNA-binding</keyword>
<evidence type="ECO:0000256" key="2">
    <source>
        <dbReference type="ARBA" id="ARBA00022884"/>
    </source>
</evidence>
<dbReference type="GO" id="GO:0006417">
    <property type="term" value="P:regulation of translation"/>
    <property type="evidence" value="ECO:0007669"/>
    <property type="project" value="TreeGrafter"/>
</dbReference>
<dbReference type="SUPFAM" id="SSF54593">
    <property type="entry name" value="Glyoxalase/Bleomycin resistance protein/Dihydroxybiphenyl dioxygenase"/>
    <property type="match status" value="3"/>
</dbReference>
<comment type="caution">
    <text evidence="7">The sequence shown here is derived from an EMBL/GenBank/DDBJ whole genome shotgun (WGS) entry which is preliminary data.</text>
</comment>
<dbReference type="SUPFAM" id="SSF54928">
    <property type="entry name" value="RNA-binding domain, RBD"/>
    <property type="match status" value="2"/>
</dbReference>
<dbReference type="PANTHER" id="PTHR48032:SF6">
    <property type="entry name" value="RNA-BINDING (RRM_RBD_RNP MOTIFS) FAMILY PROTEIN"/>
    <property type="match status" value="1"/>
</dbReference>
<dbReference type="Pfam" id="PF18029">
    <property type="entry name" value="Glyoxalase_6"/>
    <property type="match status" value="1"/>
</dbReference>
<keyword evidence="1" id="KW-0677">Repeat</keyword>
<dbReference type="PANTHER" id="PTHR48032">
    <property type="entry name" value="RNA-BINDING PROTEIN MUSASHI HOMOLOG RBP6"/>
    <property type="match status" value="1"/>
</dbReference>
<evidence type="ECO:0000259" key="5">
    <source>
        <dbReference type="PROSITE" id="PS50102"/>
    </source>
</evidence>
<dbReference type="EMBL" id="BEYU01000017">
    <property type="protein sequence ID" value="GBG25993.1"/>
    <property type="molecule type" value="Genomic_DNA"/>
</dbReference>
<dbReference type="InterPro" id="IPR035979">
    <property type="entry name" value="RBD_domain_sf"/>
</dbReference>
<dbReference type="InterPro" id="IPR037523">
    <property type="entry name" value="VOC_core"/>
</dbReference>
<dbReference type="GO" id="GO:0003729">
    <property type="term" value="F:mRNA binding"/>
    <property type="evidence" value="ECO:0007669"/>
    <property type="project" value="TreeGrafter"/>
</dbReference>
<dbReference type="PROSITE" id="PS50102">
    <property type="entry name" value="RRM"/>
    <property type="match status" value="2"/>
</dbReference>
<evidence type="ECO:0000256" key="3">
    <source>
        <dbReference type="PROSITE-ProRule" id="PRU00176"/>
    </source>
</evidence>
<dbReference type="PROSITE" id="PS51819">
    <property type="entry name" value="VOC"/>
    <property type="match status" value="1"/>
</dbReference>
<feature type="domain" description="RRM" evidence="5">
    <location>
        <begin position="33"/>
        <end position="112"/>
    </location>
</feature>
<dbReference type="SMART" id="SM00360">
    <property type="entry name" value="RRM"/>
    <property type="match status" value="2"/>
</dbReference>
<feature type="region of interest" description="Disordered" evidence="4">
    <location>
        <begin position="1"/>
        <end position="25"/>
    </location>
</feature>
<dbReference type="InterPro" id="IPR012677">
    <property type="entry name" value="Nucleotide-bd_a/b_plait_sf"/>
</dbReference>
<dbReference type="InterPro" id="IPR041581">
    <property type="entry name" value="Glyoxalase_6"/>
</dbReference>
<dbReference type="AlphaFoldDB" id="A0A2R5GBN7"/>
<evidence type="ECO:0000256" key="1">
    <source>
        <dbReference type="ARBA" id="ARBA00022737"/>
    </source>
</evidence>
<evidence type="ECO:0000313" key="7">
    <source>
        <dbReference type="EMBL" id="GBG25993.1"/>
    </source>
</evidence>
<feature type="domain" description="RRM" evidence="5">
    <location>
        <begin position="158"/>
        <end position="234"/>
    </location>
</feature>
<evidence type="ECO:0000256" key="4">
    <source>
        <dbReference type="SAM" id="MobiDB-lite"/>
    </source>
</evidence>
<dbReference type="Gene3D" id="3.30.70.330">
    <property type="match status" value="2"/>
</dbReference>
<dbReference type="Gene3D" id="3.10.180.10">
    <property type="entry name" value="2,3-Dihydroxybiphenyl 1,2-Dioxygenase, domain 1"/>
    <property type="match status" value="1"/>
</dbReference>
<organism evidence="7 8">
    <name type="scientific">Hondaea fermentalgiana</name>
    <dbReference type="NCBI Taxonomy" id="2315210"/>
    <lineage>
        <taxon>Eukaryota</taxon>
        <taxon>Sar</taxon>
        <taxon>Stramenopiles</taxon>
        <taxon>Bigyra</taxon>
        <taxon>Labyrinthulomycetes</taxon>
        <taxon>Thraustochytrida</taxon>
        <taxon>Thraustochytriidae</taxon>
        <taxon>Hondaea</taxon>
    </lineage>
</organism>
<feature type="compositionally biased region" description="Low complexity" evidence="4">
    <location>
        <begin position="124"/>
        <end position="140"/>
    </location>
</feature>
<dbReference type="InterPro" id="IPR000504">
    <property type="entry name" value="RRM_dom"/>
</dbReference>
<dbReference type="Pfam" id="PF00903">
    <property type="entry name" value="Glyoxalase"/>
    <property type="match status" value="1"/>
</dbReference>
<sequence length="840" mass="91341">MAAGEPTTAAAENDGRERGEGDEPVAAAAPGDFKAFVGGLSWETTDEGLELYFGQFGEIVAAEVMRDRFTGQSRCFGFVSFATEDGLDVACKQHMHQIDGKEVEVKVAFRKERPLGPSEGGTGTAAAAGGASASASGTGAAKDRPEDRAGAQFNDPEKKIFVGGLLPETKEEDLVNHFSQYGDVKEAVIKYDESRRSRGFAFVTFETLEGVEKASEQTMQNLLGKRVEIKRHKKRSRLVEIQQGNMAMRAPATRAAPSGLRSATAYMCAASGWKLFEFLQSTFGAKFKYSELDGEDKDNFKHALIDINGDVVAIGQVPADSANTTCVHVYVPDVDETMKRALARGAAEVEPVQDYPFGERGCRFKDEFGNLFFVSTFTGKYNDQAIPKEQHSLPTPGRPYVPKEMSTVTPFLCVTGASKLFDQIQNIFGATKEISMEWNDGKNFYGLLRLSEDSVLEVAERAEAVLGAVHIYVPDVKAVEAKVKEMQDCKMIYPSMDHDYGETSFGFKDAFGVDWYVAQFTGNFKGDVKAKQGDMSYFRFATHPAPRTGWLPAKNGGSGEQGCSRVPAGQTLVPCLFCDEPESFATGFLTEALGADLVQRPSFPDSPIWLQHADGAVSLRKRADAAEKTHLCVFTPDARWLLDKATAAGAEVVSEVHQAQGALAARFKDPAGNLWDLEQRNGVDDCVPETNHQGNEPLYAHFRARGFAYGVTARIELASGLESLFDPLEDILGAVPFAIWKDTAGTTRAHMRIGHAALIVTRGKGTTEDQVTKLVVFVGNKLDQVATLASVREDVAIVERASDKLILRICGVLELDIVQDTGCVILDIAAERSAKKAKQA</sequence>
<evidence type="ECO:0000259" key="6">
    <source>
        <dbReference type="PROSITE" id="PS51819"/>
    </source>
</evidence>
<dbReference type="Gene3D" id="3.30.720.110">
    <property type="match status" value="1"/>
</dbReference>
<dbReference type="Proteomes" id="UP000241890">
    <property type="component" value="Unassembled WGS sequence"/>
</dbReference>
<feature type="compositionally biased region" description="Basic and acidic residues" evidence="4">
    <location>
        <begin position="141"/>
        <end position="152"/>
    </location>
</feature>
<dbReference type="InParanoid" id="A0A2R5GBN7"/>
<gene>
    <name evidence="7" type="ORF">FCC1311_022132</name>
</gene>
<keyword evidence="8" id="KW-1185">Reference proteome</keyword>
<proteinExistence type="predicted"/>
<dbReference type="InterPro" id="IPR004360">
    <property type="entry name" value="Glyas_Fos-R_dOase_dom"/>
</dbReference>
<evidence type="ECO:0000313" key="8">
    <source>
        <dbReference type="Proteomes" id="UP000241890"/>
    </source>
</evidence>